<dbReference type="PANTHER" id="PTHR42760:SF40">
    <property type="entry name" value="3-OXOACYL-[ACYL-CARRIER-PROTEIN] REDUCTASE, CHLOROPLASTIC"/>
    <property type="match status" value="1"/>
</dbReference>
<dbReference type="InterPro" id="IPR020904">
    <property type="entry name" value="Sc_DH/Rdtase_CS"/>
</dbReference>
<sequence length="258" mass="27670">MKNYFDLKGKVAVVTGASGGLGADAARAYAQEGADVALLARRKEKLESLAEEIGSTGVKALAVQCDVADEESVKNAIDEVIKYFGKIDILLNNAGIAVRGGVHSLSVEDWDKGMDVNVKGIFLVSKYVLPHMMENNYGKIINTSSINSIAGDKSEMFIRHVYNASKAAVRGLTMGMACSYGKYGITVNAVAPALFESEMTSNTLFKSEEFLERYSNVVPLNRPAKKGELNGPIIFLSSEASSYITGQTIFVDGGFSVV</sequence>
<evidence type="ECO:0000313" key="3">
    <source>
        <dbReference type="Proteomes" id="UP000217784"/>
    </source>
</evidence>
<dbReference type="Pfam" id="PF13561">
    <property type="entry name" value="adh_short_C2"/>
    <property type="match status" value="1"/>
</dbReference>
<protein>
    <submittedName>
        <fullName evidence="2">Short-chain dehydrogenase</fullName>
    </submittedName>
</protein>
<dbReference type="Gene3D" id="3.40.50.720">
    <property type="entry name" value="NAD(P)-binding Rossmann-like Domain"/>
    <property type="match status" value="1"/>
</dbReference>
<dbReference type="InterPro" id="IPR002347">
    <property type="entry name" value="SDR_fam"/>
</dbReference>
<dbReference type="GO" id="GO:0030497">
    <property type="term" value="P:fatty acid elongation"/>
    <property type="evidence" value="ECO:0007669"/>
    <property type="project" value="TreeGrafter"/>
</dbReference>
<dbReference type="NCBIfam" id="NF005559">
    <property type="entry name" value="PRK07231.1"/>
    <property type="match status" value="1"/>
</dbReference>
<dbReference type="Proteomes" id="UP000217784">
    <property type="component" value="Unassembled WGS sequence"/>
</dbReference>
<evidence type="ECO:0000256" key="1">
    <source>
        <dbReference type="ARBA" id="ARBA00006484"/>
    </source>
</evidence>
<dbReference type="PANTHER" id="PTHR42760">
    <property type="entry name" value="SHORT-CHAIN DEHYDROGENASES/REDUCTASES FAMILY MEMBER"/>
    <property type="match status" value="1"/>
</dbReference>
<dbReference type="GO" id="GO:0016616">
    <property type="term" value="F:oxidoreductase activity, acting on the CH-OH group of donors, NAD or NADP as acceptor"/>
    <property type="evidence" value="ECO:0007669"/>
    <property type="project" value="TreeGrafter"/>
</dbReference>
<name>A0A2A2H1K2_METBR</name>
<dbReference type="FunFam" id="3.40.50.720:FF:000084">
    <property type="entry name" value="Short-chain dehydrogenase reductase"/>
    <property type="match status" value="1"/>
</dbReference>
<reference evidence="2 3" key="1">
    <citation type="journal article" date="2017" name="BMC Genomics">
        <title>Genomic analysis of methanogenic archaea reveals a shift towards energy conservation.</title>
        <authorList>
            <person name="Gilmore S.P."/>
            <person name="Henske J.K."/>
            <person name="Sexton J.A."/>
            <person name="Solomon K.V."/>
            <person name="Seppala S."/>
            <person name="Yoo J.I."/>
            <person name="Huyett L.M."/>
            <person name="Pressman A."/>
            <person name="Cogan J.Z."/>
            <person name="Kivenson V."/>
            <person name="Peng X."/>
            <person name="Tan Y."/>
            <person name="Valentine D.L."/>
            <person name="O'Malley M.A."/>
        </authorList>
    </citation>
    <scope>NUCLEOTIDE SEQUENCE [LARGE SCALE GENOMIC DNA]</scope>
    <source>
        <strain evidence="2 3">M.o.H.</strain>
    </source>
</reference>
<keyword evidence="3" id="KW-1185">Reference proteome</keyword>
<dbReference type="SUPFAM" id="SSF51735">
    <property type="entry name" value="NAD(P)-binding Rossmann-fold domains"/>
    <property type="match status" value="1"/>
</dbReference>
<comment type="caution">
    <text evidence="2">The sequence shown here is derived from an EMBL/GenBank/DDBJ whole genome shotgun (WGS) entry which is preliminary data.</text>
</comment>
<organism evidence="2 3">
    <name type="scientific">Methanobacterium bryantii</name>
    <dbReference type="NCBI Taxonomy" id="2161"/>
    <lineage>
        <taxon>Archaea</taxon>
        <taxon>Methanobacteriati</taxon>
        <taxon>Methanobacteriota</taxon>
        <taxon>Methanomada group</taxon>
        <taxon>Methanobacteria</taxon>
        <taxon>Methanobacteriales</taxon>
        <taxon>Methanobacteriaceae</taxon>
        <taxon>Methanobacterium</taxon>
    </lineage>
</organism>
<accession>A0A2A2H1K2</accession>
<proteinExistence type="inferred from homology"/>
<gene>
    <name evidence="2" type="ORF">ASJ80_04335</name>
</gene>
<comment type="similarity">
    <text evidence="1">Belongs to the short-chain dehydrogenases/reductases (SDR) family.</text>
</comment>
<dbReference type="EMBL" id="LMVM01000039">
    <property type="protein sequence ID" value="PAV03235.1"/>
    <property type="molecule type" value="Genomic_DNA"/>
</dbReference>
<dbReference type="AlphaFoldDB" id="A0A2A2H1K2"/>
<dbReference type="PROSITE" id="PS00061">
    <property type="entry name" value="ADH_SHORT"/>
    <property type="match status" value="1"/>
</dbReference>
<dbReference type="OrthoDB" id="24596at2157"/>
<evidence type="ECO:0000313" key="2">
    <source>
        <dbReference type="EMBL" id="PAV03235.1"/>
    </source>
</evidence>
<dbReference type="RefSeq" id="WP_069585788.1">
    <property type="nucleotide sequence ID" value="NZ_LMVM01000039.1"/>
</dbReference>
<dbReference type="PRINTS" id="PR00081">
    <property type="entry name" value="GDHRDH"/>
</dbReference>
<dbReference type="PRINTS" id="PR00080">
    <property type="entry name" value="SDRFAMILY"/>
</dbReference>
<dbReference type="InterPro" id="IPR036291">
    <property type="entry name" value="NAD(P)-bd_dom_sf"/>
</dbReference>